<dbReference type="RefSeq" id="WP_275034406.1">
    <property type="nucleotide sequence ID" value="NZ_CP118615.1"/>
</dbReference>
<keyword evidence="4" id="KW-1185">Reference proteome</keyword>
<feature type="domain" description="Methyltransferase" evidence="2">
    <location>
        <begin position="37"/>
        <end position="157"/>
    </location>
</feature>
<evidence type="ECO:0000313" key="4">
    <source>
        <dbReference type="Proteomes" id="UP001219605"/>
    </source>
</evidence>
<dbReference type="Proteomes" id="UP001219605">
    <property type="component" value="Chromosome"/>
</dbReference>
<protein>
    <submittedName>
        <fullName evidence="3">Class I SAM-dependent methyltransferase</fullName>
    </submittedName>
</protein>
<evidence type="ECO:0000256" key="1">
    <source>
        <dbReference type="SAM" id="MobiDB-lite"/>
    </source>
</evidence>
<feature type="compositionally biased region" description="Basic residues" evidence="1">
    <location>
        <begin position="261"/>
        <end position="270"/>
    </location>
</feature>
<accession>A0ABY7ZX07</accession>
<dbReference type="Pfam" id="PF12147">
    <property type="entry name" value="Methyltransf_20"/>
    <property type="match status" value="1"/>
</dbReference>
<proteinExistence type="predicted"/>
<reference evidence="3 4" key="1">
    <citation type="submission" date="2023-02" db="EMBL/GenBank/DDBJ databases">
        <authorList>
            <person name="Mo P."/>
        </authorList>
    </citation>
    <scope>NUCLEOTIDE SEQUENCE [LARGE SCALE GENOMIC DNA]</scope>
    <source>
        <strain evidence="3 4">HUAS 3</strain>
    </source>
</reference>
<feature type="region of interest" description="Disordered" evidence="1">
    <location>
        <begin position="208"/>
        <end position="270"/>
    </location>
</feature>
<dbReference type="GO" id="GO:0008168">
    <property type="term" value="F:methyltransferase activity"/>
    <property type="evidence" value="ECO:0007669"/>
    <property type="project" value="UniProtKB-KW"/>
</dbReference>
<feature type="compositionally biased region" description="Basic and acidic residues" evidence="1">
    <location>
        <begin position="243"/>
        <end position="260"/>
    </location>
</feature>
<keyword evidence="3" id="KW-0489">Methyltransferase</keyword>
<gene>
    <name evidence="3" type="ORF">PVK37_14085</name>
</gene>
<dbReference type="EMBL" id="CP118615">
    <property type="protein sequence ID" value="WDZ87450.1"/>
    <property type="molecule type" value="Genomic_DNA"/>
</dbReference>
<organism evidence="3 4">
    <name type="scientific">Micromonospora cathayae</name>
    <dbReference type="NCBI Taxonomy" id="3028804"/>
    <lineage>
        <taxon>Bacteria</taxon>
        <taxon>Bacillati</taxon>
        <taxon>Actinomycetota</taxon>
        <taxon>Actinomycetes</taxon>
        <taxon>Micromonosporales</taxon>
        <taxon>Micromonosporaceae</taxon>
        <taxon>Micromonospora</taxon>
    </lineage>
</organism>
<evidence type="ECO:0000313" key="3">
    <source>
        <dbReference type="EMBL" id="WDZ87450.1"/>
    </source>
</evidence>
<dbReference type="Gene3D" id="3.40.50.150">
    <property type="entry name" value="Vaccinia Virus protein VP39"/>
    <property type="match status" value="1"/>
</dbReference>
<dbReference type="GO" id="GO:0032259">
    <property type="term" value="P:methylation"/>
    <property type="evidence" value="ECO:0007669"/>
    <property type="project" value="UniProtKB-KW"/>
</dbReference>
<dbReference type="SUPFAM" id="SSF53335">
    <property type="entry name" value="S-adenosyl-L-methionine-dependent methyltransferases"/>
    <property type="match status" value="1"/>
</dbReference>
<keyword evidence="3" id="KW-0808">Transferase</keyword>
<sequence length="270" mass="29539">MARDWYAWHADYDHPDSALARRLAEVRRQVGAALDRAPAGPLRAVSLCAGQGRDLVPVLAEHPRRADVTARLVELDPRNAELAGEAVRAAGLTGVEVVRADAARTDVWADLVPADLVLVCGLFGNMGDADVRSVIRHCGELCATGGTVVWTRHRGAPDLVPTICGWFAEESFELLSLTDPQVRSAVGAHRLTGPCRPLSRGATMFRFVESDRSGGPPETDTETNTDAETNTATDAETETDAETGDRDRDRQREPCQDRQRHQDRRRGRSR</sequence>
<name>A0ABY7ZX07_9ACTN</name>
<dbReference type="CDD" id="cd02440">
    <property type="entry name" value="AdoMet_MTases"/>
    <property type="match status" value="1"/>
</dbReference>
<dbReference type="InterPro" id="IPR022744">
    <property type="entry name" value="MeTrfase_dom_put"/>
</dbReference>
<evidence type="ECO:0000259" key="2">
    <source>
        <dbReference type="Pfam" id="PF12147"/>
    </source>
</evidence>
<dbReference type="InterPro" id="IPR029063">
    <property type="entry name" value="SAM-dependent_MTases_sf"/>
</dbReference>